<feature type="transmembrane region" description="Helical" evidence="9">
    <location>
        <begin position="328"/>
        <end position="352"/>
    </location>
</feature>
<comment type="subcellular location">
    <subcellularLocation>
        <location evidence="1">Cell membrane</location>
        <topology evidence="1">Multi-pass membrane protein</topology>
    </subcellularLocation>
</comment>
<evidence type="ECO:0000259" key="10">
    <source>
        <dbReference type="PROSITE" id="PS50850"/>
    </source>
</evidence>
<dbReference type="RefSeq" id="WP_201945612.1">
    <property type="nucleotide sequence ID" value="NZ_JAERRJ010000003.1"/>
</dbReference>
<keyword evidence="7 9" id="KW-0472">Membrane</keyword>
<name>A0ABS1M645_9NOCA</name>
<dbReference type="Gene3D" id="1.20.1250.20">
    <property type="entry name" value="MFS general substrate transporter like domains"/>
    <property type="match status" value="1"/>
</dbReference>
<dbReference type="PROSITE" id="PS50850">
    <property type="entry name" value="MFS"/>
    <property type="match status" value="1"/>
</dbReference>
<feature type="transmembrane region" description="Helical" evidence="9">
    <location>
        <begin position="102"/>
        <end position="119"/>
    </location>
</feature>
<dbReference type="Proteomes" id="UP000602198">
    <property type="component" value="Unassembled WGS sequence"/>
</dbReference>
<evidence type="ECO:0000256" key="8">
    <source>
        <dbReference type="SAM" id="MobiDB-lite"/>
    </source>
</evidence>
<evidence type="ECO:0000256" key="4">
    <source>
        <dbReference type="ARBA" id="ARBA00022475"/>
    </source>
</evidence>
<protein>
    <submittedName>
        <fullName evidence="11">MFS transporter</fullName>
    </submittedName>
</protein>
<feature type="transmembrane region" description="Helical" evidence="9">
    <location>
        <begin position="70"/>
        <end position="90"/>
    </location>
</feature>
<dbReference type="Pfam" id="PF07690">
    <property type="entry name" value="MFS_1"/>
    <property type="match status" value="2"/>
</dbReference>
<feature type="transmembrane region" description="Helical" evidence="9">
    <location>
        <begin position="190"/>
        <end position="207"/>
    </location>
</feature>
<dbReference type="InterPro" id="IPR011701">
    <property type="entry name" value="MFS"/>
</dbReference>
<dbReference type="PANTHER" id="PTHR43271">
    <property type="entry name" value="BLL2771 PROTEIN"/>
    <property type="match status" value="1"/>
</dbReference>
<keyword evidence="3" id="KW-0813">Transport</keyword>
<feature type="transmembrane region" description="Helical" evidence="9">
    <location>
        <begin position="131"/>
        <end position="149"/>
    </location>
</feature>
<gene>
    <name evidence="11" type="ORF">JK358_09360</name>
</gene>
<dbReference type="CDD" id="cd17324">
    <property type="entry name" value="MFS_NepI_like"/>
    <property type="match status" value="1"/>
</dbReference>
<dbReference type="InterPro" id="IPR020846">
    <property type="entry name" value="MFS_dom"/>
</dbReference>
<feature type="transmembrane region" description="Helical" evidence="9">
    <location>
        <begin position="38"/>
        <end position="58"/>
    </location>
</feature>
<evidence type="ECO:0000313" key="11">
    <source>
        <dbReference type="EMBL" id="MBL1074603.1"/>
    </source>
</evidence>
<dbReference type="InterPro" id="IPR036259">
    <property type="entry name" value="MFS_trans_sf"/>
</dbReference>
<dbReference type="PANTHER" id="PTHR43271:SF1">
    <property type="entry name" value="INNER MEMBRANE TRANSPORT PROTEIN YNFM"/>
    <property type="match status" value="1"/>
</dbReference>
<feature type="transmembrane region" description="Helical" evidence="9">
    <location>
        <begin position="274"/>
        <end position="293"/>
    </location>
</feature>
<proteinExistence type="inferred from homology"/>
<dbReference type="EMBL" id="JAERRJ010000003">
    <property type="protein sequence ID" value="MBL1074603.1"/>
    <property type="molecule type" value="Genomic_DNA"/>
</dbReference>
<evidence type="ECO:0000256" key="7">
    <source>
        <dbReference type="ARBA" id="ARBA00023136"/>
    </source>
</evidence>
<evidence type="ECO:0000256" key="5">
    <source>
        <dbReference type="ARBA" id="ARBA00022692"/>
    </source>
</evidence>
<evidence type="ECO:0000313" key="12">
    <source>
        <dbReference type="Proteomes" id="UP000602198"/>
    </source>
</evidence>
<evidence type="ECO:0000256" key="2">
    <source>
        <dbReference type="ARBA" id="ARBA00008335"/>
    </source>
</evidence>
<evidence type="ECO:0000256" key="6">
    <source>
        <dbReference type="ARBA" id="ARBA00022989"/>
    </source>
</evidence>
<evidence type="ECO:0000256" key="9">
    <source>
        <dbReference type="SAM" id="Phobius"/>
    </source>
</evidence>
<feature type="region of interest" description="Disordered" evidence="8">
    <location>
        <begin position="1"/>
        <end position="29"/>
    </location>
</feature>
<reference evidence="11 12" key="1">
    <citation type="submission" date="2021-01" db="EMBL/GenBank/DDBJ databases">
        <title>WGS of actinomycetes isolated from Thailand.</title>
        <authorList>
            <person name="Thawai C."/>
        </authorList>
    </citation>
    <scope>NUCLEOTIDE SEQUENCE [LARGE SCALE GENOMIC DNA]</scope>
    <source>
        <strain evidence="11 12">LPG 2</strain>
    </source>
</reference>
<feature type="domain" description="Major facilitator superfamily (MFS) profile" evidence="10">
    <location>
        <begin position="36"/>
        <end position="415"/>
    </location>
</feature>
<feature type="transmembrane region" description="Helical" evidence="9">
    <location>
        <begin position="156"/>
        <end position="178"/>
    </location>
</feature>
<organism evidence="11 12">
    <name type="scientific">Nocardia acididurans</name>
    <dbReference type="NCBI Taxonomy" id="2802282"/>
    <lineage>
        <taxon>Bacteria</taxon>
        <taxon>Bacillati</taxon>
        <taxon>Actinomycetota</taxon>
        <taxon>Actinomycetes</taxon>
        <taxon>Mycobacteriales</taxon>
        <taxon>Nocardiaceae</taxon>
        <taxon>Nocardia</taxon>
    </lineage>
</organism>
<feature type="transmembrane region" description="Helical" evidence="9">
    <location>
        <begin position="239"/>
        <end position="262"/>
    </location>
</feature>
<feature type="transmembrane region" description="Helical" evidence="9">
    <location>
        <begin position="305"/>
        <end position="322"/>
    </location>
</feature>
<accession>A0ABS1M645</accession>
<feature type="transmembrane region" description="Helical" evidence="9">
    <location>
        <begin position="391"/>
        <end position="412"/>
    </location>
</feature>
<feature type="transmembrane region" description="Helical" evidence="9">
    <location>
        <begin position="364"/>
        <end position="385"/>
    </location>
</feature>
<keyword evidence="12" id="KW-1185">Reference proteome</keyword>
<keyword evidence="5 9" id="KW-0812">Transmembrane</keyword>
<keyword evidence="6 9" id="KW-1133">Transmembrane helix</keyword>
<evidence type="ECO:0000256" key="1">
    <source>
        <dbReference type="ARBA" id="ARBA00004651"/>
    </source>
</evidence>
<feature type="compositionally biased region" description="Pro residues" evidence="8">
    <location>
        <begin position="1"/>
        <end position="16"/>
    </location>
</feature>
<keyword evidence="4" id="KW-1003">Cell membrane</keyword>
<comment type="caution">
    <text evidence="11">The sequence shown here is derived from an EMBL/GenBank/DDBJ whole genome shotgun (WGS) entry which is preliminary data.</text>
</comment>
<evidence type="ECO:0000256" key="3">
    <source>
        <dbReference type="ARBA" id="ARBA00022448"/>
    </source>
</evidence>
<dbReference type="SUPFAM" id="SSF103473">
    <property type="entry name" value="MFS general substrate transporter"/>
    <property type="match status" value="1"/>
</dbReference>
<comment type="similarity">
    <text evidence="2">Belongs to the major facilitator superfamily.</text>
</comment>
<sequence length="428" mass="44029">MTPPTTPDTDSTPPPSAGGAPERPQPPVDRAHDRRITLALFAAGLTTFASMYSAQALLPSLSTAFGATPAHAALAVSLTTGLLAVAIVPVSVLSNRFGRTRVMQVSAVTTCVIGLLLPFSPSLDMLLAGRALQGIALAGVPAVAMAYLAEELGTAGLGAAMGIYISGTSIGGLAGRLIPALTLEAATWRWAALAVAIVAAGCTAWFIRALPESRRFTPSPLQFRTLTTDLTGHLRDRTLLPLFALAFLLAGGFTATYNFLGFRLTSTPFELSEATAGSVFLMYLAGTASATLSGRLADRIGRTRVLAFAIATMSTGLLLTLPDHLPTLLLGIFLCTAGFFAGHAVASGWVSAAAEGNRAAASSLYVFAYYLGNSVLGATAGLAFGHLGWPGLTTSVATLLALAAALTTILSLRSRHPARHRPALVSGG</sequence>